<organism evidence="1 2">
    <name type="scientific">Paracoccus pantotrophus</name>
    <name type="common">Thiosphaera pantotropha</name>
    <dbReference type="NCBI Taxonomy" id="82367"/>
    <lineage>
        <taxon>Bacteria</taxon>
        <taxon>Pseudomonadati</taxon>
        <taxon>Pseudomonadota</taxon>
        <taxon>Alphaproteobacteria</taxon>
        <taxon>Rhodobacterales</taxon>
        <taxon>Paracoccaceae</taxon>
        <taxon>Paracoccus</taxon>
    </lineage>
</organism>
<dbReference type="KEGG" id="ppan:ESD82_19210"/>
<accession>A0AAE6NZH6</accession>
<proteinExistence type="predicted"/>
<gene>
    <name evidence="1" type="ORF">ESD82_19210</name>
</gene>
<dbReference type="AlphaFoldDB" id="A0AAE6NZH6"/>
<dbReference type="EMBL" id="CP044426">
    <property type="protein sequence ID" value="QFG38177.1"/>
    <property type="molecule type" value="Genomic_DNA"/>
</dbReference>
<dbReference type="Proteomes" id="UP000326453">
    <property type="component" value="Chromosome 1"/>
</dbReference>
<protein>
    <submittedName>
        <fullName evidence="1">Uncharacterized protein</fullName>
    </submittedName>
</protein>
<reference evidence="1 2" key="1">
    <citation type="submission" date="2019-01" db="EMBL/GenBank/DDBJ databases">
        <title>Complete Genome Sequence and Annotation of the Paracoccus pantotrophus type strain DSM 2944.</title>
        <authorList>
            <person name="Bockwoldt J.A."/>
            <person name="Zimmermann M."/>
            <person name="Tiso T."/>
            <person name="Blank L.M."/>
        </authorList>
    </citation>
    <scope>NUCLEOTIDE SEQUENCE [LARGE SCALE GENOMIC DNA]</scope>
    <source>
        <strain evidence="1 2">DSM 2944</strain>
    </source>
</reference>
<sequence>MRPGRSPDQANLFAPATHTTTNTVTTIIAHLRASSASVSDALSIYPEQELGPSIGTESIIPVKNPIERLNKEVKRRADVVGVRALLRTDGRHALTFPGAFDQGIAKPAGIVAAACEQRPGRRDLRERRPCAAVVGGLASRQKHPDRATPGIGQDVQLRSSARL</sequence>
<evidence type="ECO:0000313" key="2">
    <source>
        <dbReference type="Proteomes" id="UP000326453"/>
    </source>
</evidence>
<evidence type="ECO:0000313" key="1">
    <source>
        <dbReference type="EMBL" id="QFG38177.1"/>
    </source>
</evidence>
<name>A0AAE6NZH6_PARPN</name>